<dbReference type="PROSITE" id="PS51375">
    <property type="entry name" value="PPR"/>
    <property type="match status" value="2"/>
</dbReference>
<gene>
    <name evidence="3" type="ORF">CCAM_LOCUS28424</name>
</gene>
<sequence length="415" mass="46333">MSRFLKPSTGKRVTNFTNLKPARANLDLKNCFKTNPTKAVLLFRELLRKKVSCIDSYSLLYVIKSCTQKSLFLEGKQSHAFVVKLGFEPIIFLQTSLMDMYSASANLRGARKVFDEIPSKNVVCWTSLVTAFAHNQKPNRAIKAFWQMLRSNVSADPIILTAVLTACADAGALDVGEQIHADILKKYRKGTDLPLETALLNMYAKCGDLSTAKTLFHGMWKKDVATWTSMILGLAFHGQAEEALMIFASMEEHNNSHRAKGITVLPNDVTFIGVLMACSHTGRVEEGKRYFRTMVKDYRIKPRVSHYGCMVDLLCRNGMVKEAYCFIMEMPIPPNAVIWRTLLGSCGIHGDAKLAAMAHGKLVEMGEALAGDHVMLSNICAAKGMWEEKARLRDDMRQRRIPGRSSIKAGLHIPL</sequence>
<proteinExistence type="predicted"/>
<dbReference type="Pfam" id="PF20431">
    <property type="entry name" value="E_motif"/>
    <property type="match status" value="1"/>
</dbReference>
<dbReference type="InterPro" id="IPR002885">
    <property type="entry name" value="PPR_rpt"/>
</dbReference>
<feature type="repeat" description="PPR" evidence="2">
    <location>
        <begin position="223"/>
        <end position="257"/>
    </location>
</feature>
<dbReference type="Proteomes" id="UP000595140">
    <property type="component" value="Unassembled WGS sequence"/>
</dbReference>
<dbReference type="PANTHER" id="PTHR47926:SF347">
    <property type="entry name" value="PENTATRICOPEPTIDE REPEAT-CONTAINING PROTEIN"/>
    <property type="match status" value="1"/>
</dbReference>
<dbReference type="GO" id="GO:0003723">
    <property type="term" value="F:RNA binding"/>
    <property type="evidence" value="ECO:0007669"/>
    <property type="project" value="InterPro"/>
</dbReference>
<dbReference type="InterPro" id="IPR046848">
    <property type="entry name" value="E_motif"/>
</dbReference>
<dbReference type="InterPro" id="IPR011990">
    <property type="entry name" value="TPR-like_helical_dom_sf"/>
</dbReference>
<dbReference type="FunFam" id="1.25.40.10:FF:000090">
    <property type="entry name" value="Pentatricopeptide repeat-containing protein, chloroplastic"/>
    <property type="match status" value="1"/>
</dbReference>
<keyword evidence="4" id="KW-1185">Reference proteome</keyword>
<dbReference type="FunFam" id="1.25.40.10:FF:000344">
    <property type="entry name" value="Pentatricopeptide repeat-containing protein"/>
    <property type="match status" value="1"/>
</dbReference>
<dbReference type="Pfam" id="PF01535">
    <property type="entry name" value="PPR"/>
    <property type="match status" value="6"/>
</dbReference>
<evidence type="ECO:0000313" key="3">
    <source>
        <dbReference type="EMBL" id="VFQ86648.1"/>
    </source>
</evidence>
<dbReference type="InterPro" id="IPR046960">
    <property type="entry name" value="PPR_At4g14850-like_plant"/>
</dbReference>
<accession>A0A484MEW7</accession>
<dbReference type="EMBL" id="OOIL02003256">
    <property type="protein sequence ID" value="VFQ86648.1"/>
    <property type="molecule type" value="Genomic_DNA"/>
</dbReference>
<evidence type="ECO:0000313" key="4">
    <source>
        <dbReference type="Proteomes" id="UP000595140"/>
    </source>
</evidence>
<dbReference type="PANTHER" id="PTHR47926">
    <property type="entry name" value="PENTATRICOPEPTIDE REPEAT-CONTAINING PROTEIN"/>
    <property type="match status" value="1"/>
</dbReference>
<protein>
    <recommendedName>
        <fullName evidence="5">Pentacotripeptide-repeat region of PRORP domain-containing protein</fullName>
    </recommendedName>
</protein>
<keyword evidence="1" id="KW-0677">Repeat</keyword>
<evidence type="ECO:0000256" key="2">
    <source>
        <dbReference type="PROSITE-ProRule" id="PRU00708"/>
    </source>
</evidence>
<evidence type="ECO:0000256" key="1">
    <source>
        <dbReference type="ARBA" id="ARBA00022737"/>
    </source>
</evidence>
<evidence type="ECO:0008006" key="5">
    <source>
        <dbReference type="Google" id="ProtNLM"/>
    </source>
</evidence>
<dbReference type="GO" id="GO:0009451">
    <property type="term" value="P:RNA modification"/>
    <property type="evidence" value="ECO:0007669"/>
    <property type="project" value="InterPro"/>
</dbReference>
<organism evidence="3 4">
    <name type="scientific">Cuscuta campestris</name>
    <dbReference type="NCBI Taxonomy" id="132261"/>
    <lineage>
        <taxon>Eukaryota</taxon>
        <taxon>Viridiplantae</taxon>
        <taxon>Streptophyta</taxon>
        <taxon>Embryophyta</taxon>
        <taxon>Tracheophyta</taxon>
        <taxon>Spermatophyta</taxon>
        <taxon>Magnoliopsida</taxon>
        <taxon>eudicotyledons</taxon>
        <taxon>Gunneridae</taxon>
        <taxon>Pentapetalae</taxon>
        <taxon>asterids</taxon>
        <taxon>lamiids</taxon>
        <taxon>Solanales</taxon>
        <taxon>Convolvulaceae</taxon>
        <taxon>Cuscuteae</taxon>
        <taxon>Cuscuta</taxon>
        <taxon>Cuscuta subgen. Grammica</taxon>
        <taxon>Cuscuta sect. Cleistogrammica</taxon>
    </lineage>
</organism>
<reference evidence="3 4" key="1">
    <citation type="submission" date="2018-04" db="EMBL/GenBank/DDBJ databases">
        <authorList>
            <person name="Vogel A."/>
        </authorList>
    </citation>
    <scope>NUCLEOTIDE SEQUENCE [LARGE SCALE GENOMIC DNA]</scope>
</reference>
<dbReference type="AlphaFoldDB" id="A0A484MEW7"/>
<name>A0A484MEW7_9ASTE</name>
<dbReference type="Gene3D" id="1.25.40.10">
    <property type="entry name" value="Tetratricopeptide repeat domain"/>
    <property type="match status" value="2"/>
</dbReference>
<dbReference type="OrthoDB" id="736185at2759"/>
<feature type="repeat" description="PPR" evidence="2">
    <location>
        <begin position="121"/>
        <end position="155"/>
    </location>
</feature>